<organism evidence="1 2">
    <name type="scientific">Desulfocicer vacuolatum DSM 3385</name>
    <dbReference type="NCBI Taxonomy" id="1121400"/>
    <lineage>
        <taxon>Bacteria</taxon>
        <taxon>Pseudomonadati</taxon>
        <taxon>Thermodesulfobacteriota</taxon>
        <taxon>Desulfobacteria</taxon>
        <taxon>Desulfobacterales</taxon>
        <taxon>Desulfobacteraceae</taxon>
        <taxon>Desulfocicer</taxon>
    </lineage>
</organism>
<dbReference type="Proteomes" id="UP000192418">
    <property type="component" value="Unassembled WGS sequence"/>
</dbReference>
<evidence type="ECO:0000313" key="1">
    <source>
        <dbReference type="EMBL" id="SMC96381.1"/>
    </source>
</evidence>
<dbReference type="OrthoDB" id="9807925at2"/>
<dbReference type="RefSeq" id="WP_084070249.1">
    <property type="nucleotide sequence ID" value="NZ_FWXY01000017.1"/>
</dbReference>
<keyword evidence="2" id="KW-1185">Reference proteome</keyword>
<dbReference type="SUPFAM" id="SSF75169">
    <property type="entry name" value="DsrEFH-like"/>
    <property type="match status" value="1"/>
</dbReference>
<reference evidence="1 2" key="1">
    <citation type="submission" date="2017-04" db="EMBL/GenBank/DDBJ databases">
        <authorList>
            <person name="Afonso C.L."/>
            <person name="Miller P.J."/>
            <person name="Scott M.A."/>
            <person name="Spackman E."/>
            <person name="Goraichik I."/>
            <person name="Dimitrov K.M."/>
            <person name="Suarez D.L."/>
            <person name="Swayne D.E."/>
        </authorList>
    </citation>
    <scope>NUCLEOTIDE SEQUENCE [LARGE SCALE GENOMIC DNA]</scope>
    <source>
        <strain evidence="1 2">DSM 3385</strain>
    </source>
</reference>
<name>A0A1W2DFU2_9BACT</name>
<gene>
    <name evidence="1" type="ORF">SAMN02746065_11776</name>
</gene>
<evidence type="ECO:0000313" key="2">
    <source>
        <dbReference type="Proteomes" id="UP000192418"/>
    </source>
</evidence>
<dbReference type="AlphaFoldDB" id="A0A1W2DFU2"/>
<protein>
    <submittedName>
        <fullName evidence="1">DsrE/DsrF-like family protein</fullName>
    </submittedName>
</protein>
<dbReference type="STRING" id="1121400.SAMN02746065_11776"/>
<dbReference type="EMBL" id="FWXY01000017">
    <property type="protein sequence ID" value="SMC96381.1"/>
    <property type="molecule type" value="Genomic_DNA"/>
</dbReference>
<dbReference type="InterPro" id="IPR027396">
    <property type="entry name" value="DsrEFH-like"/>
</dbReference>
<dbReference type="Gene3D" id="3.40.1260.10">
    <property type="entry name" value="DsrEFH-like"/>
    <property type="match status" value="1"/>
</dbReference>
<dbReference type="InterPro" id="IPR003787">
    <property type="entry name" value="Sulphur_relay_DsrE/F-like"/>
</dbReference>
<proteinExistence type="predicted"/>
<accession>A0A1W2DFU2</accession>
<sequence length="115" mass="12357">MAQNALFVFNGDPMCFVHVLLNALDMHEKGDEVKVILEGASVKLLPELVKSGNPLNSLWKKCRAVGVIDGVCKACAQKLGTLDAAKEQELPLLADLSGHAGMSGYQKLGYVIITF</sequence>
<dbReference type="Pfam" id="PF02635">
    <property type="entry name" value="DsrE"/>
    <property type="match status" value="1"/>
</dbReference>